<dbReference type="RefSeq" id="WP_209645793.1">
    <property type="nucleotide sequence ID" value="NZ_JAGINW010000001.1"/>
</dbReference>
<evidence type="ECO:0000313" key="2">
    <source>
        <dbReference type="Proteomes" id="UP001519332"/>
    </source>
</evidence>
<evidence type="ECO:0000313" key="1">
    <source>
        <dbReference type="EMBL" id="MBP2328891.1"/>
    </source>
</evidence>
<comment type="caution">
    <text evidence="1">The sequence shown here is derived from an EMBL/GenBank/DDBJ whole genome shotgun (WGS) entry which is preliminary data.</text>
</comment>
<proteinExistence type="predicted"/>
<gene>
    <name evidence="1" type="ORF">JOF56_009276</name>
</gene>
<accession>A0ABS4TWV6</accession>
<dbReference type="EMBL" id="JAGINW010000001">
    <property type="protein sequence ID" value="MBP2328891.1"/>
    <property type="molecule type" value="Genomic_DNA"/>
</dbReference>
<reference evidence="1 2" key="1">
    <citation type="submission" date="2021-03" db="EMBL/GenBank/DDBJ databases">
        <title>Sequencing the genomes of 1000 actinobacteria strains.</title>
        <authorList>
            <person name="Klenk H.-P."/>
        </authorList>
    </citation>
    <scope>NUCLEOTIDE SEQUENCE [LARGE SCALE GENOMIC DNA]</scope>
    <source>
        <strain evidence="1 2">DSM 46670</strain>
    </source>
</reference>
<organism evidence="1 2">
    <name type="scientific">Kibdelosporangium banguiense</name>
    <dbReference type="NCBI Taxonomy" id="1365924"/>
    <lineage>
        <taxon>Bacteria</taxon>
        <taxon>Bacillati</taxon>
        <taxon>Actinomycetota</taxon>
        <taxon>Actinomycetes</taxon>
        <taxon>Pseudonocardiales</taxon>
        <taxon>Pseudonocardiaceae</taxon>
        <taxon>Kibdelosporangium</taxon>
    </lineage>
</organism>
<keyword evidence="2" id="KW-1185">Reference proteome</keyword>
<protein>
    <submittedName>
        <fullName evidence="1">Uncharacterized protein</fullName>
    </submittedName>
</protein>
<name>A0ABS4TWV6_9PSEU</name>
<dbReference type="Proteomes" id="UP001519332">
    <property type="component" value="Unassembled WGS sequence"/>
</dbReference>
<sequence length="109" mass="12363">MDAIPAWRKNTPSRDASLLNAGWPKSKVRKIRKGLDELAVRYEVKVSDNVKFPHSPNPFERSIRDHLVLNAEYLGLNSTLKEYLKTNGKKIPDFLPKGTKMDTVASKIT</sequence>